<evidence type="ECO:0000313" key="2">
    <source>
        <dbReference type="Proteomes" id="UP001500751"/>
    </source>
</evidence>
<organism evidence="1 2">
    <name type="scientific">Catenulispora yoronensis</name>
    <dbReference type="NCBI Taxonomy" id="450799"/>
    <lineage>
        <taxon>Bacteria</taxon>
        <taxon>Bacillati</taxon>
        <taxon>Actinomycetota</taxon>
        <taxon>Actinomycetes</taxon>
        <taxon>Catenulisporales</taxon>
        <taxon>Catenulisporaceae</taxon>
        <taxon>Catenulispora</taxon>
    </lineage>
</organism>
<protein>
    <recommendedName>
        <fullName evidence="3">DNA-binding protein</fullName>
    </recommendedName>
</protein>
<dbReference type="Proteomes" id="UP001500751">
    <property type="component" value="Unassembled WGS sequence"/>
</dbReference>
<comment type="caution">
    <text evidence="1">The sequence shown here is derived from an EMBL/GenBank/DDBJ whole genome shotgun (WGS) entry which is preliminary data.</text>
</comment>
<name>A0ABN2TRB4_9ACTN</name>
<evidence type="ECO:0000313" key="1">
    <source>
        <dbReference type="EMBL" id="GAA2017043.1"/>
    </source>
</evidence>
<gene>
    <name evidence="1" type="ORF">GCM10009839_11000</name>
</gene>
<reference evidence="1 2" key="1">
    <citation type="journal article" date="2019" name="Int. J. Syst. Evol. Microbiol.">
        <title>The Global Catalogue of Microorganisms (GCM) 10K type strain sequencing project: providing services to taxonomists for standard genome sequencing and annotation.</title>
        <authorList>
            <consortium name="The Broad Institute Genomics Platform"/>
            <consortium name="The Broad Institute Genome Sequencing Center for Infectious Disease"/>
            <person name="Wu L."/>
            <person name="Ma J."/>
        </authorList>
    </citation>
    <scope>NUCLEOTIDE SEQUENCE [LARGE SCALE GENOMIC DNA]</scope>
    <source>
        <strain evidence="1 2">JCM 16014</strain>
    </source>
</reference>
<dbReference type="EMBL" id="BAAAQN010000004">
    <property type="protein sequence ID" value="GAA2017043.1"/>
    <property type="molecule type" value="Genomic_DNA"/>
</dbReference>
<proteinExistence type="predicted"/>
<accession>A0ABN2TRB4</accession>
<dbReference type="RefSeq" id="WP_344664380.1">
    <property type="nucleotide sequence ID" value="NZ_BAAAQN010000004.1"/>
</dbReference>
<sequence length="1084" mass="117197">MGTELTWWPIEAGYEIARDGDELVCRDQARNLVPVLPPEVARTRRYPAWVLVNRPDDAEAAEAVGAGLAGTRGLAAHRAALRVESLGRDVPSEQLPVFYEQAARLMIWYGDHKRAGTFFAQARAVEAEEGLPIEDDVWLAVHREFAAFGALSAKATGDFVKSLKSRAEPKAALEALMRVALLRAMVGQAPWPQLPKHLSAFAKAAGRDEIEVHQELLERFCDADAASALRDAAAAMWTAWEPVLIQVAARSAVVRGLVLEMLPQAESLDGWWLGLVGACGAAAGLVGGPVDGPVGGPANLQPQVEVEGQAEVEVEVVRPLGGRAAWLERRIHHPNLNTVLKKRSRVSKPLTDELNELIVRMAPALRADGVAVRLDGRDYWTKRVDVRVLETCLAHGVPVADLQQDAGLGLELWWRSRRPGEDLPATAADPRFEPLVRKWAVLAEKRGEAAALWAAPALRPFLTPPEDAENDEASHVMDGPAVHSAVHAFGHRVGHMSVAPQRPLYEIQRLSQALRAGEVGLEQRVRGLGLSALLVGRLEWVVLRAITPSTSEERRELLTAFLEVWAESAFADADVRAALDKAGIAEKFPFEGDDSLRWDTRDRIRRLVALLRERGAAPHGPANAVPLMEQAGLSRPGAEFALAGLIGVTSYHVPLLSTEERRSLGLSTKQVEDARSEVASVSKEARPTLLLGVLPEDPEELWRPGGLAAVAERIAANWAARFGKKTVIPEATLAAAPDFGRSFPAQALCVALAEPASSPILTRDIDSWLVPGVDDGVAWYGSDGYRVGEFNVWLSKLATATAWAYAALPSEDPVRRGVPEMIRLVRQRLLRPELILVAGQCRYGTSVDDLAQRFGPSAYQGPIELPDTTYDDGLTISASRGSSTRLYFRPALLGRDARTATLDSAAFHGRGTLDAVSFLLGSACDRLVERIESGGLPAGTYEADPRVSAPDLVAAVADRFELDSGAAAYYLQLLAVPQPTDAWVRVWNGWRPAHHKAAIAALAERGLVVQEKRPKAGRGVFLPGPWSKAANFPGARPVEAWKKEALGAVGADPALVEWARVPLTELFQAVVDRVLGGDGPAHSG</sequence>
<evidence type="ECO:0008006" key="3">
    <source>
        <dbReference type="Google" id="ProtNLM"/>
    </source>
</evidence>
<keyword evidence="2" id="KW-1185">Reference proteome</keyword>